<evidence type="ECO:0000313" key="1">
    <source>
        <dbReference type="EMBL" id="CAD5972098.1"/>
    </source>
</evidence>
<sequence length="31" mass="3138">MELGGKGGTPSIDNACKKYLTPTNLASISVA</sequence>
<name>A0AAD1Q6Y4_PLAAG</name>
<dbReference type="EMBL" id="LR882963">
    <property type="protein sequence ID" value="CAD5972098.1"/>
    <property type="molecule type" value="Genomic_DNA"/>
</dbReference>
<accession>A0AAD1Q6Y4</accession>
<gene>
    <name evidence="1" type="ORF">PANO66_04035</name>
</gene>
<dbReference type="Proteomes" id="UP001153761">
    <property type="component" value="Chromosome"/>
</dbReference>
<reference evidence="1" key="1">
    <citation type="submission" date="2020-09" db="EMBL/GenBank/DDBJ databases">
        <authorList>
            <person name="Blom J."/>
        </authorList>
    </citation>
    <scope>NUCLEOTIDE SEQUENCE</scope>
    <source>
        <strain evidence="1">No.66</strain>
    </source>
</reference>
<dbReference type="AlphaFoldDB" id="A0AAD1Q6Y4"/>
<proteinExistence type="predicted"/>
<evidence type="ECO:0000313" key="2">
    <source>
        <dbReference type="Proteomes" id="UP001153761"/>
    </source>
</evidence>
<organism evidence="1 2">
    <name type="scientific">Planktothrix agardhii</name>
    <name type="common">Oscillatoria agardhii</name>
    <dbReference type="NCBI Taxonomy" id="1160"/>
    <lineage>
        <taxon>Bacteria</taxon>
        <taxon>Bacillati</taxon>
        <taxon>Cyanobacteriota</taxon>
        <taxon>Cyanophyceae</taxon>
        <taxon>Oscillatoriophycideae</taxon>
        <taxon>Oscillatoriales</taxon>
        <taxon>Microcoleaceae</taxon>
        <taxon>Planktothrix</taxon>
    </lineage>
</organism>
<protein>
    <submittedName>
        <fullName evidence="1">Uncharacterized protein</fullName>
    </submittedName>
</protein>